<gene>
    <name evidence="10" type="ORF">CAPTEDRAFT_222334</name>
</gene>
<keyword evidence="2" id="KW-0677">Repeat</keyword>
<evidence type="ECO:0000256" key="8">
    <source>
        <dbReference type="SAM" id="MobiDB-lite"/>
    </source>
</evidence>
<reference evidence="10 12" key="2">
    <citation type="journal article" date="2013" name="Nature">
        <title>Insights into bilaterian evolution from three spiralian genomes.</title>
        <authorList>
            <person name="Simakov O."/>
            <person name="Marletaz F."/>
            <person name="Cho S.J."/>
            <person name="Edsinger-Gonzales E."/>
            <person name="Havlak P."/>
            <person name="Hellsten U."/>
            <person name="Kuo D.H."/>
            <person name="Larsson T."/>
            <person name="Lv J."/>
            <person name="Arendt D."/>
            <person name="Savage R."/>
            <person name="Osoegawa K."/>
            <person name="de Jong P."/>
            <person name="Grimwood J."/>
            <person name="Chapman J.A."/>
            <person name="Shapiro H."/>
            <person name="Aerts A."/>
            <person name="Otillar R.P."/>
            <person name="Terry A.Y."/>
            <person name="Boore J.L."/>
            <person name="Grigoriev I.V."/>
            <person name="Lindberg D.R."/>
            <person name="Seaver E.C."/>
            <person name="Weisblat D.A."/>
            <person name="Putnam N.H."/>
            <person name="Rokhsar D.S."/>
        </authorList>
    </citation>
    <scope>NUCLEOTIDE SEQUENCE</scope>
    <source>
        <strain evidence="10 12">I ESC-2004</strain>
    </source>
</reference>
<dbReference type="HOGENOM" id="CLU_018320_2_1_1"/>
<evidence type="ECO:0000256" key="3">
    <source>
        <dbReference type="ARBA" id="ARBA00022776"/>
    </source>
</evidence>
<dbReference type="GO" id="GO:0031145">
    <property type="term" value="P:anaphase-promoting complex-dependent catabolic process"/>
    <property type="evidence" value="ECO:0007669"/>
    <property type="project" value="TreeGrafter"/>
</dbReference>
<dbReference type="GO" id="GO:0016567">
    <property type="term" value="P:protein ubiquitination"/>
    <property type="evidence" value="ECO:0007669"/>
    <property type="project" value="TreeGrafter"/>
</dbReference>
<dbReference type="FunCoup" id="R7TZV1">
    <property type="interactions" value="534"/>
</dbReference>
<dbReference type="SMART" id="SM00028">
    <property type="entry name" value="TPR"/>
    <property type="match status" value="8"/>
</dbReference>
<dbReference type="EMBL" id="AMQN01001934">
    <property type="status" value="NOT_ANNOTATED_CDS"/>
    <property type="molecule type" value="Genomic_DNA"/>
</dbReference>
<keyword evidence="6" id="KW-0131">Cell cycle</keyword>
<sequence length="599" mass="68588">MPPCSKGCLLVLRDASLFYGMPPCSKGCLLVLRDAYFLAEGGRIGSGLLPFNGKAAELNYAVDQVPAPDSVTPATEESDADHLMLAKSYFDIKEYDRAAHYLQNCTSAKAYFLHMYSRYLAGPDNSADSSYLKVIRQELYKKYKVNELDGYALYLYGIVLRKLELLRDAVDVFVEALCKEPMLWSAWLELALLVTDKEMLQSLPVPEHWVKHFFIAHTYCEMQLNEEALEMYMDLKNHGFSKSTYVMAQIALAYHGLPDMDNAVLSFTELQKVDPYRLDNMDTYSNLLYIKELRMELAHLAHNCCDIDKYRVETCCVVGNYYSLRGQHEKAGLYFQRALRLNPHYLSAWTLLGHEYMELKNTSAAIQAYRHAIGVNQRDYRAWYGLGQTYEILKMPLYCLYYYRRAQALRPNDSRMVMALGEAYEKLERLQEANKCFWKAHCIGDMEGMALFKLAKLYERLNDEEQASAAYAEFIHESECFGVSRPSGVYGAVGQDHLANAYKYLANYHLRHGNLNDAFMAARKCTEFIETREEGKAIQREISHRRAVGYGESTPVDQTMNNEPPRPLALFRRQPDGGAADDANRPSFRISPVQLNFTP</sequence>
<evidence type="ECO:0000256" key="5">
    <source>
        <dbReference type="ARBA" id="ARBA00022803"/>
    </source>
</evidence>
<dbReference type="PANTHER" id="PTHR12558:SF10">
    <property type="entry name" value="CELL DIVISION CYCLE PROTEIN 23 HOMOLOG"/>
    <property type="match status" value="1"/>
</dbReference>
<reference evidence="12" key="1">
    <citation type="submission" date="2012-12" db="EMBL/GenBank/DDBJ databases">
        <authorList>
            <person name="Hellsten U."/>
            <person name="Grimwood J."/>
            <person name="Chapman J.A."/>
            <person name="Shapiro H."/>
            <person name="Aerts A."/>
            <person name="Otillar R.P."/>
            <person name="Terry A.Y."/>
            <person name="Boore J.L."/>
            <person name="Simakov O."/>
            <person name="Marletaz F."/>
            <person name="Cho S.-J."/>
            <person name="Edsinger-Gonzales E."/>
            <person name="Havlak P."/>
            <person name="Kuo D.-H."/>
            <person name="Larsson T."/>
            <person name="Lv J."/>
            <person name="Arendt D."/>
            <person name="Savage R."/>
            <person name="Osoegawa K."/>
            <person name="de Jong P."/>
            <person name="Lindberg D.R."/>
            <person name="Seaver E.C."/>
            <person name="Weisblat D.A."/>
            <person name="Putnam N.H."/>
            <person name="Grigoriev I.V."/>
            <person name="Rokhsar D.S."/>
        </authorList>
    </citation>
    <scope>NUCLEOTIDE SEQUENCE</scope>
    <source>
        <strain evidence="12">I ESC-2004</strain>
    </source>
</reference>
<evidence type="ECO:0000313" key="11">
    <source>
        <dbReference type="EnsemblMetazoa" id="CapteP222334"/>
    </source>
</evidence>
<dbReference type="Gene3D" id="1.25.40.10">
    <property type="entry name" value="Tetratricopeptide repeat domain"/>
    <property type="match status" value="2"/>
</dbReference>
<feature type="region of interest" description="Disordered" evidence="8">
    <location>
        <begin position="548"/>
        <end position="599"/>
    </location>
</feature>
<keyword evidence="1" id="KW-0132">Cell division</keyword>
<dbReference type="Pfam" id="PF13181">
    <property type="entry name" value="TPR_8"/>
    <property type="match status" value="2"/>
</dbReference>
<dbReference type="GO" id="GO:0045842">
    <property type="term" value="P:positive regulation of mitotic metaphase/anaphase transition"/>
    <property type="evidence" value="ECO:0007669"/>
    <property type="project" value="TreeGrafter"/>
</dbReference>
<evidence type="ECO:0000313" key="12">
    <source>
        <dbReference type="Proteomes" id="UP000014760"/>
    </source>
</evidence>
<dbReference type="SUPFAM" id="SSF48452">
    <property type="entry name" value="TPR-like"/>
    <property type="match status" value="2"/>
</dbReference>
<proteinExistence type="predicted"/>
<dbReference type="Pfam" id="PF04049">
    <property type="entry name" value="ANAPC8"/>
    <property type="match status" value="1"/>
</dbReference>
<evidence type="ECO:0000256" key="1">
    <source>
        <dbReference type="ARBA" id="ARBA00022618"/>
    </source>
</evidence>
<evidence type="ECO:0000256" key="4">
    <source>
        <dbReference type="ARBA" id="ARBA00022786"/>
    </source>
</evidence>
<dbReference type="EMBL" id="KB306824">
    <property type="protein sequence ID" value="ELT99478.1"/>
    <property type="molecule type" value="Genomic_DNA"/>
</dbReference>
<dbReference type="STRING" id="283909.R7TZV1"/>
<dbReference type="InterPro" id="IPR007192">
    <property type="entry name" value="APC8"/>
</dbReference>
<keyword evidence="5 7" id="KW-0802">TPR repeat</keyword>
<dbReference type="PROSITE" id="PS50005">
    <property type="entry name" value="TPR"/>
    <property type="match status" value="2"/>
</dbReference>
<protein>
    <recommendedName>
        <fullName evidence="9">Cdc23 domain-containing protein</fullName>
    </recommendedName>
</protein>
<evidence type="ECO:0000259" key="9">
    <source>
        <dbReference type="Pfam" id="PF04049"/>
    </source>
</evidence>
<dbReference type="OrthoDB" id="10262026at2759"/>
<evidence type="ECO:0000256" key="7">
    <source>
        <dbReference type="PROSITE-ProRule" id="PRU00339"/>
    </source>
</evidence>
<dbReference type="EnsemblMetazoa" id="CapteT222334">
    <property type="protein sequence ID" value="CapteP222334"/>
    <property type="gene ID" value="CapteG222334"/>
</dbReference>
<dbReference type="InterPro" id="IPR019734">
    <property type="entry name" value="TPR_rpt"/>
</dbReference>
<feature type="repeat" description="TPR" evidence="7">
    <location>
        <begin position="346"/>
        <end position="379"/>
    </location>
</feature>
<evidence type="ECO:0000313" key="10">
    <source>
        <dbReference type="EMBL" id="ELT99478.1"/>
    </source>
</evidence>
<accession>R7TZV1</accession>
<dbReference type="GO" id="GO:0051301">
    <property type="term" value="P:cell division"/>
    <property type="evidence" value="ECO:0007669"/>
    <property type="project" value="UniProtKB-KW"/>
</dbReference>
<reference evidence="11" key="3">
    <citation type="submission" date="2015-06" db="UniProtKB">
        <authorList>
            <consortium name="EnsemblMetazoa"/>
        </authorList>
    </citation>
    <scope>IDENTIFICATION</scope>
</reference>
<keyword evidence="3" id="KW-0498">Mitosis</keyword>
<feature type="domain" description="Cdc23" evidence="9">
    <location>
        <begin position="66"/>
        <end position="251"/>
    </location>
</feature>
<dbReference type="PANTHER" id="PTHR12558">
    <property type="entry name" value="CELL DIVISION CYCLE 16,23,27"/>
    <property type="match status" value="1"/>
</dbReference>
<organism evidence="10">
    <name type="scientific">Capitella teleta</name>
    <name type="common">Polychaete worm</name>
    <dbReference type="NCBI Taxonomy" id="283909"/>
    <lineage>
        <taxon>Eukaryota</taxon>
        <taxon>Metazoa</taxon>
        <taxon>Spiralia</taxon>
        <taxon>Lophotrochozoa</taxon>
        <taxon>Annelida</taxon>
        <taxon>Polychaeta</taxon>
        <taxon>Sedentaria</taxon>
        <taxon>Scolecida</taxon>
        <taxon>Capitellidae</taxon>
        <taxon>Capitella</taxon>
    </lineage>
</organism>
<feature type="repeat" description="TPR" evidence="7">
    <location>
        <begin position="312"/>
        <end position="345"/>
    </location>
</feature>
<evidence type="ECO:0000256" key="6">
    <source>
        <dbReference type="ARBA" id="ARBA00023306"/>
    </source>
</evidence>
<dbReference type="Proteomes" id="UP000014760">
    <property type="component" value="Unassembled WGS sequence"/>
</dbReference>
<evidence type="ECO:0000256" key="2">
    <source>
        <dbReference type="ARBA" id="ARBA00022737"/>
    </source>
</evidence>
<keyword evidence="4" id="KW-0833">Ubl conjugation pathway</keyword>
<name>R7TZV1_CAPTE</name>
<dbReference type="InterPro" id="IPR011990">
    <property type="entry name" value="TPR-like_helical_dom_sf"/>
</dbReference>
<dbReference type="OMA" id="HEFMEQK"/>
<dbReference type="GO" id="GO:0005680">
    <property type="term" value="C:anaphase-promoting complex"/>
    <property type="evidence" value="ECO:0007669"/>
    <property type="project" value="InterPro"/>
</dbReference>
<dbReference type="AlphaFoldDB" id="R7TZV1"/>
<keyword evidence="12" id="KW-1185">Reference proteome</keyword>